<dbReference type="GeneID" id="70181207"/>
<feature type="compositionally biased region" description="Basic residues" evidence="1">
    <location>
        <begin position="133"/>
        <end position="144"/>
    </location>
</feature>
<dbReference type="RefSeq" id="XP_046007296.1">
    <property type="nucleotide sequence ID" value="XM_046151661.1"/>
</dbReference>
<dbReference type="AlphaFoldDB" id="A0A9P8XVT1"/>
<dbReference type="Proteomes" id="UP000756346">
    <property type="component" value="Unassembled WGS sequence"/>
</dbReference>
<evidence type="ECO:0000313" key="2">
    <source>
        <dbReference type="EMBL" id="KAH7021095.1"/>
    </source>
</evidence>
<name>A0A9P8XVT1_9PEZI</name>
<comment type="caution">
    <text evidence="2">The sequence shown here is derived from an EMBL/GenBank/DDBJ whole genome shotgun (WGS) entry which is preliminary data.</text>
</comment>
<evidence type="ECO:0000256" key="1">
    <source>
        <dbReference type="SAM" id="MobiDB-lite"/>
    </source>
</evidence>
<evidence type="ECO:0000313" key="3">
    <source>
        <dbReference type="Proteomes" id="UP000756346"/>
    </source>
</evidence>
<protein>
    <submittedName>
        <fullName evidence="2">Uncharacterized protein</fullName>
    </submittedName>
</protein>
<dbReference type="EMBL" id="JAGTJQ010000010">
    <property type="protein sequence ID" value="KAH7021095.1"/>
    <property type="molecule type" value="Genomic_DNA"/>
</dbReference>
<sequence>MSAKRRLDGASPLSLLPRLRAHGQTRALLCSDPEVWEFDLALRSYSMLTPHCSAGAKQGVLITGWRYARRVCPVKCQALGLVPRTVTHWGGPELASLADVCARTSAWARFKHRNSSQPRQNNTFRATGTQTPRPRHQGKKRNKSRPFPPKSTLEASSDRTIRPIQTSKSAPDATPHRFRPT</sequence>
<keyword evidence="3" id="KW-1185">Reference proteome</keyword>
<feature type="region of interest" description="Disordered" evidence="1">
    <location>
        <begin position="111"/>
        <end position="181"/>
    </location>
</feature>
<reference evidence="2" key="1">
    <citation type="journal article" date="2021" name="Nat. Commun.">
        <title>Genetic determinants of endophytism in the Arabidopsis root mycobiome.</title>
        <authorList>
            <person name="Mesny F."/>
            <person name="Miyauchi S."/>
            <person name="Thiergart T."/>
            <person name="Pickel B."/>
            <person name="Atanasova L."/>
            <person name="Karlsson M."/>
            <person name="Huettel B."/>
            <person name="Barry K.W."/>
            <person name="Haridas S."/>
            <person name="Chen C."/>
            <person name="Bauer D."/>
            <person name="Andreopoulos W."/>
            <person name="Pangilinan J."/>
            <person name="LaButti K."/>
            <person name="Riley R."/>
            <person name="Lipzen A."/>
            <person name="Clum A."/>
            <person name="Drula E."/>
            <person name="Henrissat B."/>
            <person name="Kohler A."/>
            <person name="Grigoriev I.V."/>
            <person name="Martin F.M."/>
            <person name="Hacquard S."/>
        </authorList>
    </citation>
    <scope>NUCLEOTIDE SEQUENCE</scope>
    <source>
        <strain evidence="2">MPI-CAGE-CH-0230</strain>
    </source>
</reference>
<accession>A0A9P8XVT1</accession>
<gene>
    <name evidence="2" type="ORF">B0I36DRAFT_28896</name>
</gene>
<feature type="compositionally biased region" description="Polar residues" evidence="1">
    <location>
        <begin position="115"/>
        <end position="132"/>
    </location>
</feature>
<organism evidence="2 3">
    <name type="scientific">Microdochium trichocladiopsis</name>
    <dbReference type="NCBI Taxonomy" id="1682393"/>
    <lineage>
        <taxon>Eukaryota</taxon>
        <taxon>Fungi</taxon>
        <taxon>Dikarya</taxon>
        <taxon>Ascomycota</taxon>
        <taxon>Pezizomycotina</taxon>
        <taxon>Sordariomycetes</taxon>
        <taxon>Xylariomycetidae</taxon>
        <taxon>Xylariales</taxon>
        <taxon>Microdochiaceae</taxon>
        <taxon>Microdochium</taxon>
    </lineage>
</organism>
<proteinExistence type="predicted"/>